<name>A0A0G0PZ88_UNCC2</name>
<dbReference type="Proteomes" id="UP000034207">
    <property type="component" value="Unassembled WGS sequence"/>
</dbReference>
<evidence type="ECO:0000313" key="4">
    <source>
        <dbReference type="EMBL" id="KKQ94701.1"/>
    </source>
</evidence>
<feature type="domain" description="Magnetosome protein MamS/MamX" evidence="3">
    <location>
        <begin position="43"/>
        <end position="108"/>
    </location>
</feature>
<evidence type="ECO:0000256" key="1">
    <source>
        <dbReference type="SAM" id="MobiDB-lite"/>
    </source>
</evidence>
<sequence length="157" mass="16080">MNKGLIIAGVTAFSVLAGGAAFAKTSLGNVKTPSGTEVAKVGIEGTVSGVSTTGKNQVQVKEADGKTYNVKLGPRWYANTSVKDGENIKVEGVEHSEGDISAWKLTKGDGSEVTLRTEAGKPAWAGQRGHGKGMGQGQGTGFTDANGDGACDHMQNQ</sequence>
<protein>
    <recommendedName>
        <fullName evidence="3">Magnetosome protein MamS/MamX domain-containing protein</fullName>
    </recommendedName>
</protein>
<evidence type="ECO:0000256" key="2">
    <source>
        <dbReference type="SAM" id="SignalP"/>
    </source>
</evidence>
<dbReference type="AlphaFoldDB" id="A0A0G0PZ88"/>
<proteinExistence type="predicted"/>
<evidence type="ECO:0000259" key="3">
    <source>
        <dbReference type="Pfam" id="PF26390"/>
    </source>
</evidence>
<dbReference type="InterPro" id="IPR058837">
    <property type="entry name" value="MamS_MamX_dom"/>
</dbReference>
<gene>
    <name evidence="4" type="ORF">UT18_C0008G0006</name>
</gene>
<evidence type="ECO:0000313" key="5">
    <source>
        <dbReference type="Proteomes" id="UP000034207"/>
    </source>
</evidence>
<dbReference type="STRING" id="1618345.UT18_C0008G0006"/>
<feature type="chain" id="PRO_5002534023" description="Magnetosome protein MamS/MamX domain-containing protein" evidence="2">
    <location>
        <begin position="24"/>
        <end position="157"/>
    </location>
</feature>
<accession>A0A0G0PZ88</accession>
<dbReference type="EMBL" id="LBVV01000008">
    <property type="protein sequence ID" value="KKQ94701.1"/>
    <property type="molecule type" value="Genomic_DNA"/>
</dbReference>
<feature type="region of interest" description="Disordered" evidence="1">
    <location>
        <begin position="123"/>
        <end position="157"/>
    </location>
</feature>
<organism evidence="4 5">
    <name type="scientific">candidate division CPR2 bacterium GW2011_GWC2_39_10</name>
    <dbReference type="NCBI Taxonomy" id="1618345"/>
    <lineage>
        <taxon>Bacteria</taxon>
        <taxon>Bacteria division CPR2</taxon>
    </lineage>
</organism>
<reference evidence="4 5" key="1">
    <citation type="journal article" date="2015" name="Nature">
        <title>rRNA introns, odd ribosomes, and small enigmatic genomes across a large radiation of phyla.</title>
        <authorList>
            <person name="Brown C.T."/>
            <person name="Hug L.A."/>
            <person name="Thomas B.C."/>
            <person name="Sharon I."/>
            <person name="Castelle C.J."/>
            <person name="Singh A."/>
            <person name="Wilkins M.J."/>
            <person name="Williams K.H."/>
            <person name="Banfield J.F."/>
        </authorList>
    </citation>
    <scope>NUCLEOTIDE SEQUENCE [LARGE SCALE GENOMIC DNA]</scope>
</reference>
<comment type="caution">
    <text evidence="4">The sequence shown here is derived from an EMBL/GenBank/DDBJ whole genome shotgun (WGS) entry which is preliminary data.</text>
</comment>
<keyword evidence="2" id="KW-0732">Signal</keyword>
<dbReference type="Pfam" id="PF26390">
    <property type="entry name" value="MamS_MamX"/>
    <property type="match status" value="1"/>
</dbReference>
<feature type="signal peptide" evidence="2">
    <location>
        <begin position="1"/>
        <end position="23"/>
    </location>
</feature>